<accession>A0A2H1VKT4</accession>
<protein>
    <submittedName>
        <fullName evidence="1">SFRICE_032816</fullName>
    </submittedName>
</protein>
<sequence length="97" mass="10945">KLLICASFIRVFTIRGLKKCDPIPIFAVKISLFADRIEISKVQLNIFLSTICFLTSSSRNVSPITPYKLPFHIHGLSHTQRIKSFYCNRNESASGAD</sequence>
<proteinExistence type="predicted"/>
<feature type="non-terminal residue" evidence="1">
    <location>
        <position position="97"/>
    </location>
</feature>
<organism evidence="1">
    <name type="scientific">Spodoptera frugiperda</name>
    <name type="common">Fall armyworm</name>
    <dbReference type="NCBI Taxonomy" id="7108"/>
    <lineage>
        <taxon>Eukaryota</taxon>
        <taxon>Metazoa</taxon>
        <taxon>Ecdysozoa</taxon>
        <taxon>Arthropoda</taxon>
        <taxon>Hexapoda</taxon>
        <taxon>Insecta</taxon>
        <taxon>Pterygota</taxon>
        <taxon>Neoptera</taxon>
        <taxon>Endopterygota</taxon>
        <taxon>Lepidoptera</taxon>
        <taxon>Glossata</taxon>
        <taxon>Ditrysia</taxon>
        <taxon>Noctuoidea</taxon>
        <taxon>Noctuidae</taxon>
        <taxon>Amphipyrinae</taxon>
        <taxon>Spodoptera</taxon>
    </lineage>
</organism>
<reference evidence="1" key="1">
    <citation type="submission" date="2016-07" db="EMBL/GenBank/DDBJ databases">
        <authorList>
            <person name="Bretaudeau A."/>
        </authorList>
    </citation>
    <scope>NUCLEOTIDE SEQUENCE</scope>
    <source>
        <strain evidence="1">Rice</strain>
        <tissue evidence="1">Whole body</tissue>
    </source>
</reference>
<feature type="non-terminal residue" evidence="1">
    <location>
        <position position="1"/>
    </location>
</feature>
<evidence type="ECO:0000313" key="1">
    <source>
        <dbReference type="EMBL" id="SOQ41433.1"/>
    </source>
</evidence>
<dbReference type="EMBL" id="ODYU01003101">
    <property type="protein sequence ID" value="SOQ41433.1"/>
    <property type="molecule type" value="Genomic_DNA"/>
</dbReference>
<dbReference type="AlphaFoldDB" id="A0A2H1VKT4"/>
<name>A0A2H1VKT4_SPOFR</name>
<gene>
    <name evidence="1" type="ORF">SFRICE_032816</name>
</gene>